<evidence type="ECO:0000256" key="1">
    <source>
        <dbReference type="ARBA" id="ARBA00010333"/>
    </source>
</evidence>
<dbReference type="GO" id="GO:0006865">
    <property type="term" value="P:amino acid transport"/>
    <property type="evidence" value="ECO:0007669"/>
    <property type="project" value="TreeGrafter"/>
</dbReference>
<dbReference type="AlphaFoldDB" id="A0A0C6P3B9"/>
<dbReference type="Gene3D" id="3.40.190.10">
    <property type="entry name" value="Periplasmic binding protein-like II"/>
    <property type="match status" value="2"/>
</dbReference>
<dbReference type="PANTHER" id="PTHR30085">
    <property type="entry name" value="AMINO ACID ABC TRANSPORTER PERMEASE"/>
    <property type="match status" value="1"/>
</dbReference>
<keyword evidence="2" id="KW-0813">Transport</keyword>
<dbReference type="Proteomes" id="UP000007564">
    <property type="component" value="Chromosome"/>
</dbReference>
<name>A0A0C6P3B9_BORBO</name>
<evidence type="ECO:0000259" key="5">
    <source>
        <dbReference type="SMART" id="SM00062"/>
    </source>
</evidence>
<organism evidence="6 7">
    <name type="scientific">Bordetella bronchiseptica 253</name>
    <dbReference type="NCBI Taxonomy" id="568707"/>
    <lineage>
        <taxon>Bacteria</taxon>
        <taxon>Pseudomonadati</taxon>
        <taxon>Pseudomonadota</taxon>
        <taxon>Betaproteobacteria</taxon>
        <taxon>Burkholderiales</taxon>
        <taxon>Alcaligenaceae</taxon>
        <taxon>Bordetella</taxon>
    </lineage>
</organism>
<dbReference type="Pfam" id="PF00497">
    <property type="entry name" value="SBP_bac_3"/>
    <property type="match status" value="1"/>
</dbReference>
<gene>
    <name evidence="6" type="ORF">BN112_2041</name>
</gene>
<dbReference type="CDD" id="cd13692">
    <property type="entry name" value="PBP2_BztA"/>
    <property type="match status" value="1"/>
</dbReference>
<comment type="similarity">
    <text evidence="1">Belongs to the bacterial solute-binding protein 3 family.</text>
</comment>
<evidence type="ECO:0000256" key="3">
    <source>
        <dbReference type="ARBA" id="ARBA00022729"/>
    </source>
</evidence>
<dbReference type="SMART" id="SM00062">
    <property type="entry name" value="PBPb"/>
    <property type="match status" value="1"/>
</dbReference>
<dbReference type="PANTHER" id="PTHR30085:SF7">
    <property type="entry name" value="AMINO-ACID ABC TRANSPORTER-BINDING PROTEIN YHDW-RELATED"/>
    <property type="match status" value="1"/>
</dbReference>
<dbReference type="RefSeq" id="WP_015064286.1">
    <property type="nucleotide sequence ID" value="NC_019382.1"/>
</dbReference>
<feature type="signal peptide" evidence="4">
    <location>
        <begin position="1"/>
        <end position="27"/>
    </location>
</feature>
<dbReference type="SUPFAM" id="SSF53850">
    <property type="entry name" value="Periplasmic binding protein-like II"/>
    <property type="match status" value="1"/>
</dbReference>
<evidence type="ECO:0000313" key="6">
    <source>
        <dbReference type="EMBL" id="CCJ53958.1"/>
    </source>
</evidence>
<evidence type="ECO:0000256" key="4">
    <source>
        <dbReference type="SAM" id="SignalP"/>
    </source>
</evidence>
<dbReference type="HOGENOM" id="CLU_019602_3_2_4"/>
<feature type="domain" description="Solute-binding protein family 3/N-terminal" evidence="5">
    <location>
        <begin position="39"/>
        <end position="269"/>
    </location>
</feature>
<dbReference type="EMBL" id="HE965806">
    <property type="protein sequence ID" value="CCJ53958.1"/>
    <property type="molecule type" value="Genomic_DNA"/>
</dbReference>
<dbReference type="KEGG" id="bbh:BN112_2041"/>
<dbReference type="OrthoDB" id="9777941at2"/>
<dbReference type="InterPro" id="IPR051455">
    <property type="entry name" value="Bact_solute-bind_prot3"/>
</dbReference>
<feature type="chain" id="PRO_5002189821" evidence="4">
    <location>
        <begin position="28"/>
        <end position="344"/>
    </location>
</feature>
<keyword evidence="3 4" id="KW-0732">Signal</keyword>
<accession>A0A0C6P3B9</accession>
<sequence>MKRHIAMAAGALALALALALGAQAAHAGPTLDAVKKKGFVQCGLTDGVAGFSATNSKGEWEGMDVDICRAVAAAVFGDAGKFKGTALSTQQRFTALQSGEVDVLLRTVTLTQTRDTSLGLAAVAASFYDGQGVLVRKALGVKSAKELDEATICVQPGTTTELNLADWFRANGIKFTPVVIDKVTEVVRAFESGRCDAFTDDASQLAAVRATQVAKPDDFEILPERFSKEPLGPMVRQGDENWLGIVRWTLFALMEAEEYGITQQNVDEMLKSKNPNVLRILGVTPGAGKNMGLDEKWAYNAIKAVGNYSQIFERNVGKDSRLGLQRGVNALWSQGGAMYPWPIR</sequence>
<reference evidence="6 7" key="1">
    <citation type="journal article" date="2012" name="BMC Genomics">
        <title>Comparative genomics of the classical Bordetella subspecies: the evolution and exchange of virulence-associated diversity amongst closely related pathogens.</title>
        <authorList>
            <person name="Park J."/>
            <person name="Zhang Y."/>
            <person name="Buboltz A.M."/>
            <person name="Zhang X."/>
            <person name="Schuster S.C."/>
            <person name="Ahuja U."/>
            <person name="Liu M."/>
            <person name="Miller J.F."/>
            <person name="Sebaihia M."/>
            <person name="Bentley S.D."/>
            <person name="Parkhill J."/>
            <person name="Harvill E.T."/>
        </authorList>
    </citation>
    <scope>NUCLEOTIDE SEQUENCE [LARGE SCALE GENOMIC DNA]</scope>
    <source>
        <strain evidence="6 7">253</strain>
    </source>
</reference>
<evidence type="ECO:0000256" key="2">
    <source>
        <dbReference type="ARBA" id="ARBA00022448"/>
    </source>
</evidence>
<evidence type="ECO:0000313" key="7">
    <source>
        <dbReference type="Proteomes" id="UP000007564"/>
    </source>
</evidence>
<dbReference type="InterPro" id="IPR001638">
    <property type="entry name" value="Solute-binding_3/MltF_N"/>
</dbReference>
<proteinExistence type="inferred from homology"/>
<protein>
    <submittedName>
        <fullName evidence="6">Putative extracellular solute-binding protein</fullName>
    </submittedName>
</protein>